<gene>
    <name evidence="1" type="ORF">EV667_3349</name>
</gene>
<reference evidence="1 2" key="1">
    <citation type="submission" date="2019-03" db="EMBL/GenBank/DDBJ databases">
        <title>Genomic Encyclopedia of Type Strains, Phase IV (KMG-IV): sequencing the most valuable type-strain genomes for metagenomic binning, comparative biology and taxonomic classification.</title>
        <authorList>
            <person name="Goeker M."/>
        </authorList>
    </citation>
    <scope>NUCLEOTIDE SEQUENCE [LARGE SCALE GENOMIC DNA]</scope>
    <source>
        <strain evidence="1 2">DSM 101</strain>
    </source>
</reference>
<dbReference type="OrthoDB" id="7823211at2"/>
<name>A0A4R1HQQ5_ANCAQ</name>
<keyword evidence="2" id="KW-1185">Reference proteome</keyword>
<dbReference type="RefSeq" id="WP_131836466.1">
    <property type="nucleotide sequence ID" value="NZ_SMFY01000003.1"/>
</dbReference>
<protein>
    <submittedName>
        <fullName evidence="1">Uncharacterized protein</fullName>
    </submittedName>
</protein>
<proteinExistence type="predicted"/>
<evidence type="ECO:0000313" key="1">
    <source>
        <dbReference type="EMBL" id="TCK23513.1"/>
    </source>
</evidence>
<dbReference type="AlphaFoldDB" id="A0A4R1HQQ5"/>
<dbReference type="Proteomes" id="UP000295030">
    <property type="component" value="Unassembled WGS sequence"/>
</dbReference>
<evidence type="ECO:0000313" key="2">
    <source>
        <dbReference type="Proteomes" id="UP000295030"/>
    </source>
</evidence>
<organism evidence="1 2">
    <name type="scientific">Ancylobacter aquaticus</name>
    <dbReference type="NCBI Taxonomy" id="100"/>
    <lineage>
        <taxon>Bacteria</taxon>
        <taxon>Pseudomonadati</taxon>
        <taxon>Pseudomonadota</taxon>
        <taxon>Alphaproteobacteria</taxon>
        <taxon>Hyphomicrobiales</taxon>
        <taxon>Xanthobacteraceae</taxon>
        <taxon>Ancylobacter</taxon>
    </lineage>
</organism>
<comment type="caution">
    <text evidence="1">The sequence shown here is derived from an EMBL/GenBank/DDBJ whole genome shotgun (WGS) entry which is preliminary data.</text>
</comment>
<accession>A0A4R1HQQ5</accession>
<sequence>MKEQYVGDISDYRKYALLRALAASGTNRMGVCWMLTAPDGRADGGKLAYLQQPERYRAFDPDLFDMLAHVAAEPDRRRLGSIEASEAVPGATYFNAAMSDDLLGRSAYMAACQSALATAELIFFDPDNGLEVALRKGRKGSSKFLYLDEVATFYAAGKSLLVYQHFPRVEREAFIQDCAARLRGVAPDADLWAFRTAHVVFLLLLHPSSPPSLVKAGRAACNRWPSDFVRGYPVSSPPSDPLAQLLVELEGDAASGRG</sequence>
<dbReference type="EMBL" id="SMFY01000003">
    <property type="protein sequence ID" value="TCK23513.1"/>
    <property type="molecule type" value="Genomic_DNA"/>
</dbReference>